<protein>
    <submittedName>
        <fullName evidence="1">Uncharacterized protein</fullName>
    </submittedName>
</protein>
<organism evidence="1 2">
    <name type="scientific">Ostreobium quekettii</name>
    <dbReference type="NCBI Taxonomy" id="121088"/>
    <lineage>
        <taxon>Eukaryota</taxon>
        <taxon>Viridiplantae</taxon>
        <taxon>Chlorophyta</taxon>
        <taxon>core chlorophytes</taxon>
        <taxon>Ulvophyceae</taxon>
        <taxon>TCBD clade</taxon>
        <taxon>Bryopsidales</taxon>
        <taxon>Ostreobineae</taxon>
        <taxon>Ostreobiaceae</taxon>
        <taxon>Ostreobium</taxon>
    </lineage>
</organism>
<reference evidence="1" key="1">
    <citation type="submission" date="2020-12" db="EMBL/GenBank/DDBJ databases">
        <authorList>
            <person name="Iha C."/>
        </authorList>
    </citation>
    <scope>NUCLEOTIDE SEQUENCE</scope>
</reference>
<evidence type="ECO:0000313" key="2">
    <source>
        <dbReference type="Proteomes" id="UP000708148"/>
    </source>
</evidence>
<dbReference type="Proteomes" id="UP000708148">
    <property type="component" value="Unassembled WGS sequence"/>
</dbReference>
<proteinExistence type="predicted"/>
<keyword evidence="2" id="KW-1185">Reference proteome</keyword>
<feature type="non-terminal residue" evidence="1">
    <location>
        <position position="1"/>
    </location>
</feature>
<comment type="caution">
    <text evidence="1">The sequence shown here is derived from an EMBL/GenBank/DDBJ whole genome shotgun (WGS) entry which is preliminary data.</text>
</comment>
<evidence type="ECO:0000313" key="1">
    <source>
        <dbReference type="EMBL" id="CAD7704283.1"/>
    </source>
</evidence>
<dbReference type="EMBL" id="CAJHUC010002729">
    <property type="protein sequence ID" value="CAD7704283.1"/>
    <property type="molecule type" value="Genomic_DNA"/>
</dbReference>
<sequence>FTELSRDAESMTPFLPGAALPKGTGHFYFRAFAFFSSPFRSLSRHDVIVNSGEIVAVAPSADRCGAELVGYLSPTECTDPAAPIKGAICIGLRDGVPEAFFGKRSFLAPQPHCVKLPYQRKEIEQLACHKATLSVASPVLLTSDGPFTNRDSIEVIAQFSFDDVIVSRQTFDVYGPPGASLNSVTPASVDRTYYLDVGLHYPHGVTKMCVNEAYLKGRRMYPVNCIIINKADAQALPVLVQDFAIQPLVPTTATLPEYPVAPYKTGIHDSDRSGEGYEYASARASTMDGQEQIERRGKEKITTVALLAGSIHDFLTPESASRHAIQDISYRQALVTAPGVTSVAPLSRYEETTAGVLESTAPWLKLQRTSMEGAFRRLAGAVDSSEPFPAALRRLGFVLSDDVIPGSIDGLLSCIGYSMTGKSDVLNGVALAACPELPDFLRPAVSRYLYEQPHALVHAMGLLPEVLPSEHGARALVGDKSSYGTITDLFRGFCSDTDPRTCLRHHGFVFHGGRVAKASPVWAQIIPCLSKSAVVEGGEIKYHRGGLFHCRLRFLPKQLLSAGGGSPLMTADDIRELILGTTRVGEVAVTSEDEPAGSGAHRHVLGALADTICAGEDGDYVQRCLKDHGFEFSENRAIILPRVYEDLMACLMTSVVEQQGEEEGHVYYLRLHKLLSCPMPRQFLKAIEPHQIVDLAFSYAMLGSALEGEALKTADGVWRAYKEDANLQNAVEALHQRHSMDLNAGRYKQQQPRNLLHTIYHFMNDLVPLRLLLEDMLVQSGHCSVDAASTQSAAIYESVFVKADRRSRNPLSLGLQFRDGHHKSLRSCTRGWGPTTECLASSIADKAHGQAPGHTSLAHIDSAKACTCGIFPIKTCRNLKENDRIMPLENVATLVGVETLRLDTIEELTREDAVRIVQQLVAPLSEACQERDANGVPTCLRALGCEFGQDAHGGRHPHNGPAPSGEALVACQDWWFAVVDALQESQQPLGYEAHVLVGALARHPHVQPYEKELTAILTSRSGLEGSGTTTSDNVRTLLPTLRCLLQCDLGRVCLGMEGFAGYLEDDQYLKQHGVTLEFLMLSCQPVSFFTLAQGVDGYRRAVLDHADETRMHPAQAASLGLSRYEGQVLSRCLADMGMPQKSVLMCGLGAISHGVHGHEVQLSKLPLLACLACSAQHSADPHVDLNKEIGGGRTFGTARNLLHNGGMGSIRAVSSYFGGLDHTLQGYLMAMVDTDPWTHHAAATDNVRFMVEVLNLLFHEVELLPHGTATEGSYKNVLEMVMPFVAAVHKTTGGDSEADLTVAFATALAATDKSLRALQEYRKEAGVSLGNAVGQALKPCMHAGVCKPDTQFLVHNYLPGLKAVHEALESSSEIHDAIVGIITALNLPLASVDQGMFSGHIGSAFDHIVSAVGKIVGEADAV</sequence>
<name>A0A8S1JA23_9CHLO</name>
<accession>A0A8S1JA23</accession>
<gene>
    <name evidence="1" type="ORF">OSTQU699_LOCUS9638</name>
</gene>
<dbReference type="OrthoDB" id="10645351at2759"/>